<dbReference type="GO" id="GO:0005737">
    <property type="term" value="C:cytoplasm"/>
    <property type="evidence" value="ECO:0007669"/>
    <property type="project" value="TreeGrafter"/>
</dbReference>
<accession>A0A930BTL5</accession>
<proteinExistence type="inferred from homology"/>
<evidence type="ECO:0000256" key="2">
    <source>
        <dbReference type="ARBA" id="ARBA00005866"/>
    </source>
</evidence>
<dbReference type="InterPro" id="IPR011013">
    <property type="entry name" value="Gal_mutarotase_sf_dom"/>
</dbReference>
<dbReference type="Gene3D" id="2.70.98.10">
    <property type="match status" value="1"/>
</dbReference>
<dbReference type="PANTHER" id="PTHR11122">
    <property type="entry name" value="APOSPORY-ASSOCIATED PROTEIN C-RELATED"/>
    <property type="match status" value="1"/>
</dbReference>
<dbReference type="InterPro" id="IPR025532">
    <property type="entry name" value="G6P_1-epimerase"/>
</dbReference>
<dbReference type="CDD" id="cd09020">
    <property type="entry name" value="D-hex-6-P-epi_like"/>
    <property type="match status" value="1"/>
</dbReference>
<dbReference type="GO" id="GO:0005975">
    <property type="term" value="P:carbohydrate metabolic process"/>
    <property type="evidence" value="ECO:0007669"/>
    <property type="project" value="InterPro"/>
</dbReference>
<sequence length="281" mass="30988">MKPSIEEIEFHGIAALRLNGPQGASAVISKLGAQVLSWTTPDGRERLFLSDKAVFDGSVAIRGGIPVCWPQFAGLGDLPKHGFVRTREWQVSARRCGDDYALLTLELADDEATRALWPHPFRLELTVMIEADRLDLELCVANTGTAAFAFTGALHTYLRVVQVEDVTLEGLYGHDYRDAAKGDVVVRDTGTHIVVEAEMDRVYRRVKRPQLLQAGNLSLAVQGQGFPDVVVWNPWVEKCATLTDMPADGWRHMLCVEAVAEQPVVVPAGEEWFGRQTLVAV</sequence>
<evidence type="ECO:0000256" key="3">
    <source>
        <dbReference type="ARBA" id="ARBA00023235"/>
    </source>
</evidence>
<dbReference type="InterPro" id="IPR014718">
    <property type="entry name" value="GH-type_carb-bd"/>
</dbReference>
<feature type="active site" evidence="5">
    <location>
        <position position="155"/>
    </location>
</feature>
<dbReference type="PIRSF" id="PIRSF016020">
    <property type="entry name" value="PHexose_mutarotase"/>
    <property type="match status" value="1"/>
</dbReference>
<dbReference type="AlphaFoldDB" id="A0A930BTL5"/>
<dbReference type="InterPro" id="IPR008183">
    <property type="entry name" value="Aldose_1/G6P_1-epimerase"/>
</dbReference>
<dbReference type="Proteomes" id="UP000718593">
    <property type="component" value="Unassembled WGS sequence"/>
</dbReference>
<keyword evidence="3 4" id="KW-0413">Isomerase</keyword>
<gene>
    <name evidence="6" type="ORF">HXL68_08520</name>
</gene>
<comment type="catalytic activity">
    <reaction evidence="1">
        <text>alpha-D-glucose 6-phosphate = beta-D-glucose 6-phosphate</text>
        <dbReference type="Rhea" id="RHEA:16249"/>
        <dbReference type="ChEBI" id="CHEBI:58225"/>
        <dbReference type="ChEBI" id="CHEBI:58247"/>
        <dbReference type="EC" id="5.1.3.15"/>
    </reaction>
</comment>
<evidence type="ECO:0000256" key="5">
    <source>
        <dbReference type="PIRSR" id="PIRSR016020-1"/>
    </source>
</evidence>
<reference evidence="6" key="1">
    <citation type="submission" date="2020-04" db="EMBL/GenBank/DDBJ databases">
        <title>Deep metagenomics examines the oral microbiome during advanced dental caries in children, revealing novel taxa and co-occurrences with host molecules.</title>
        <authorList>
            <person name="Baker J.L."/>
            <person name="Morton J.T."/>
            <person name="Dinis M."/>
            <person name="Alvarez R."/>
            <person name="Tran N.C."/>
            <person name="Knight R."/>
            <person name="Edlund A."/>
        </authorList>
    </citation>
    <scope>NUCLEOTIDE SEQUENCE</scope>
    <source>
        <strain evidence="6">JCVI_32_bin.24</strain>
    </source>
</reference>
<organism evidence="6 7">
    <name type="scientific">Dechloromonas agitata</name>
    <dbReference type="NCBI Taxonomy" id="73030"/>
    <lineage>
        <taxon>Bacteria</taxon>
        <taxon>Pseudomonadati</taxon>
        <taxon>Pseudomonadota</taxon>
        <taxon>Betaproteobacteria</taxon>
        <taxon>Rhodocyclales</taxon>
        <taxon>Azonexaceae</taxon>
        <taxon>Dechloromonas</taxon>
    </lineage>
</organism>
<evidence type="ECO:0000313" key="7">
    <source>
        <dbReference type="Proteomes" id="UP000718593"/>
    </source>
</evidence>
<dbReference type="EC" id="5.1.3.15" evidence="4"/>
<dbReference type="GO" id="GO:0030246">
    <property type="term" value="F:carbohydrate binding"/>
    <property type="evidence" value="ECO:0007669"/>
    <property type="project" value="UniProtKB-UniRule"/>
</dbReference>
<comment type="similarity">
    <text evidence="2 4">Belongs to the glucose-6-phosphate 1-epimerase family.</text>
</comment>
<dbReference type="GO" id="GO:0047938">
    <property type="term" value="F:glucose-6-phosphate 1-epimerase activity"/>
    <property type="evidence" value="ECO:0007669"/>
    <property type="project" value="UniProtKB-UniRule"/>
</dbReference>
<dbReference type="SUPFAM" id="SSF74650">
    <property type="entry name" value="Galactose mutarotase-like"/>
    <property type="match status" value="1"/>
</dbReference>
<evidence type="ECO:0000256" key="4">
    <source>
        <dbReference type="PIRNR" id="PIRNR016020"/>
    </source>
</evidence>
<protein>
    <recommendedName>
        <fullName evidence="4">Putative glucose-6-phosphate 1-epimerase</fullName>
        <ecNumber evidence="4">5.1.3.15</ecNumber>
    </recommendedName>
</protein>
<evidence type="ECO:0000256" key="1">
    <source>
        <dbReference type="ARBA" id="ARBA00001096"/>
    </source>
</evidence>
<evidence type="ECO:0000313" key="6">
    <source>
        <dbReference type="EMBL" id="MBF1165071.1"/>
    </source>
</evidence>
<dbReference type="EMBL" id="JABZMI010000147">
    <property type="protein sequence ID" value="MBF1165071.1"/>
    <property type="molecule type" value="Genomic_DNA"/>
</dbReference>
<feature type="active site" evidence="5">
    <location>
        <position position="257"/>
    </location>
</feature>
<name>A0A930BTL5_9RHOO</name>
<dbReference type="PANTHER" id="PTHR11122:SF13">
    <property type="entry name" value="GLUCOSE-6-PHOSPHATE 1-EPIMERASE"/>
    <property type="match status" value="1"/>
</dbReference>
<comment type="caution">
    <text evidence="6">The sequence shown here is derived from an EMBL/GenBank/DDBJ whole genome shotgun (WGS) entry which is preliminary data.</text>
</comment>
<dbReference type="Pfam" id="PF01263">
    <property type="entry name" value="Aldose_epim"/>
    <property type="match status" value="1"/>
</dbReference>